<dbReference type="AlphaFoldDB" id="A0A1H4FJG0"/>
<reference evidence="3" key="1">
    <citation type="submission" date="2016-10" db="EMBL/GenBank/DDBJ databases">
        <authorList>
            <person name="Varghese N."/>
            <person name="Submissions S."/>
        </authorList>
    </citation>
    <scope>NUCLEOTIDE SEQUENCE [LARGE SCALE GENOMIC DNA]</scope>
    <source>
        <strain evidence="3">DSM 23920</strain>
    </source>
</reference>
<keyword evidence="3" id="KW-1185">Reference proteome</keyword>
<dbReference type="EMBL" id="FNRL01000025">
    <property type="protein sequence ID" value="SEA97493.1"/>
    <property type="molecule type" value="Genomic_DNA"/>
</dbReference>
<gene>
    <name evidence="2" type="ORF">SAMN05660909_04465</name>
</gene>
<evidence type="ECO:0000313" key="3">
    <source>
        <dbReference type="Proteomes" id="UP000199656"/>
    </source>
</evidence>
<dbReference type="Proteomes" id="UP000199656">
    <property type="component" value="Unassembled WGS sequence"/>
</dbReference>
<proteinExistence type="predicted"/>
<feature type="domain" description="Type I restriction enzyme R protein N-terminal" evidence="1">
    <location>
        <begin position="35"/>
        <end position="142"/>
    </location>
</feature>
<protein>
    <submittedName>
        <fullName evidence="2">Type I restriction enzyme R protein N terminus (HSDR_N)</fullName>
    </submittedName>
</protein>
<dbReference type="RefSeq" id="WP_089764350.1">
    <property type="nucleotide sequence ID" value="NZ_BKAT01000044.1"/>
</dbReference>
<organism evidence="2 3">
    <name type="scientific">Chitinophaga terrae</name>
    <name type="common">ex Kim and Jung 2007</name>
    <dbReference type="NCBI Taxonomy" id="408074"/>
    <lineage>
        <taxon>Bacteria</taxon>
        <taxon>Pseudomonadati</taxon>
        <taxon>Bacteroidota</taxon>
        <taxon>Chitinophagia</taxon>
        <taxon>Chitinophagales</taxon>
        <taxon>Chitinophagaceae</taxon>
        <taxon>Chitinophaga</taxon>
    </lineage>
</organism>
<dbReference type="OrthoDB" id="9790377at2"/>
<sequence>MIAITFPPPDFKILKEGNKELIFDRLRKRYITLTPEEWVRQNFINYLVKVLSYPSSLIGIEREIYIGEVKKRFDIVVFNREMRPWMLIECKEMNVPLTEKTLQQVVQYNMVMPSAYLVITNGSHTFCGSCEAGNWRFLHKLPVYPG</sequence>
<accession>A0A1H4FJG0</accession>
<evidence type="ECO:0000259" key="1">
    <source>
        <dbReference type="Pfam" id="PF13588"/>
    </source>
</evidence>
<dbReference type="Pfam" id="PF13588">
    <property type="entry name" value="HSDR_N_2"/>
    <property type="match status" value="1"/>
</dbReference>
<dbReference type="STRING" id="408074.SAMN05660909_04465"/>
<name>A0A1H4FJG0_9BACT</name>
<dbReference type="InterPro" id="IPR029464">
    <property type="entry name" value="HSDR_N"/>
</dbReference>
<evidence type="ECO:0000313" key="2">
    <source>
        <dbReference type="EMBL" id="SEA97493.1"/>
    </source>
</evidence>